<organism evidence="1">
    <name type="scientific">Bradyrhizobium barranii subsp. barranii</name>
    <dbReference type="NCBI Taxonomy" id="2823807"/>
    <lineage>
        <taxon>Bacteria</taxon>
        <taxon>Pseudomonadati</taxon>
        <taxon>Pseudomonadota</taxon>
        <taxon>Alphaproteobacteria</taxon>
        <taxon>Hyphomicrobiales</taxon>
        <taxon>Nitrobacteraceae</taxon>
        <taxon>Bradyrhizobium</taxon>
        <taxon>Bradyrhizobium barranii</taxon>
    </lineage>
</organism>
<dbReference type="KEGG" id="bban:J4G43_054650"/>
<dbReference type="EMBL" id="JAGEMI010000005">
    <property type="protein sequence ID" value="MBO1869368.1"/>
    <property type="molecule type" value="Genomic_DNA"/>
</dbReference>
<keyword evidence="2" id="KW-0614">Plasmid</keyword>
<dbReference type="PANTHER" id="PTHR33642">
    <property type="entry name" value="COX1/OXI3 INTRON 1 PROTEIN-RELATED"/>
    <property type="match status" value="1"/>
</dbReference>
<reference evidence="1" key="1">
    <citation type="submission" date="2021-03" db="EMBL/GenBank/DDBJ databases">
        <title>Whole Genome Sequence of Bradyrhizobium sp. Strain 144S4.</title>
        <authorList>
            <person name="Bromfield E.S.P."/>
            <person name="Cloutier S."/>
        </authorList>
    </citation>
    <scope>NUCLEOTIDE SEQUENCE [LARGE SCALE GENOMIC DNA]</scope>
    <source>
        <strain evidence="1">144S4</strain>
    </source>
</reference>
<evidence type="ECO:0008006" key="4">
    <source>
        <dbReference type="Google" id="ProtNLM"/>
    </source>
</evidence>
<reference evidence="2 3" key="2">
    <citation type="journal article" date="2022" name="Int. J. Syst. Evol. Microbiol.">
        <title>Strains of Bradyrhizobium barranii sp. nov. associated with legumes native to Canada are symbionts of soybeans and belong to different subspecies (subsp. barranii subsp. nov. and subsp. apii subsp. nov.) and symbiovars (sv. glycinearum and sv. septentrionale).</title>
        <authorList>
            <person name="Bromfield E.S.P."/>
            <person name="Cloutier S."/>
            <person name="Wasai-Hara S."/>
            <person name="Minamisawa K."/>
        </authorList>
    </citation>
    <scope>NUCLEOTIDE SEQUENCE [LARGE SCALE GENOMIC DNA]</scope>
    <source>
        <strain evidence="3">144S4</strain>
        <plasmid evidence="2 3">pBb144S4c</plasmid>
    </source>
</reference>
<dbReference type="RefSeq" id="WP_028154558.1">
    <property type="nucleotide sequence ID" value="NZ_CP086139.1"/>
</dbReference>
<dbReference type="PANTHER" id="PTHR33642:SF4">
    <property type="entry name" value="COX1_OXI3 INTRON 1 PROTEIN-RELATED"/>
    <property type="match status" value="1"/>
</dbReference>
<accession>A0A939MHV6</accession>
<name>A0A939MHV6_9BRAD</name>
<dbReference type="InterPro" id="IPR043502">
    <property type="entry name" value="DNA/RNA_pol_sf"/>
</dbReference>
<dbReference type="AlphaFoldDB" id="A0A939MHV6"/>
<gene>
    <name evidence="2" type="ORF">J4G43_054650</name>
    <name evidence="1" type="ORF">J4G43_54450</name>
</gene>
<proteinExistence type="predicted"/>
<geneLocation type="plasmid" evidence="2 3">
    <name>pBb144S4c</name>
</geneLocation>
<evidence type="ECO:0000313" key="2">
    <source>
        <dbReference type="EMBL" id="UEM18341.1"/>
    </source>
</evidence>
<evidence type="ECO:0000313" key="1">
    <source>
        <dbReference type="EMBL" id="MBO1869368.1"/>
    </source>
</evidence>
<dbReference type="Proteomes" id="UP000664702">
    <property type="component" value="Plasmid pBb144S4c"/>
</dbReference>
<protein>
    <recommendedName>
        <fullName evidence="4">Reverse transcriptase domain-containing protein</fullName>
    </recommendedName>
</protein>
<sequence length="118" mass="12985">MLRLRRKIERLRAEGADQAEIHAALAEIKAVNKERRKVPSVGPINPNFKGLHSCRYADDFLIGVIGSKREACEIMAGVGRFLTDALKLAVSPENSGVHAASKGVPFLSYRISTYTSLY</sequence>
<dbReference type="EMBL" id="CP086139">
    <property type="protein sequence ID" value="UEM18341.1"/>
    <property type="molecule type" value="Genomic_DNA"/>
</dbReference>
<dbReference type="SUPFAM" id="SSF56672">
    <property type="entry name" value="DNA/RNA polymerases"/>
    <property type="match status" value="1"/>
</dbReference>
<dbReference type="GO" id="GO:0003964">
    <property type="term" value="F:RNA-directed DNA polymerase activity"/>
    <property type="evidence" value="ECO:0007669"/>
    <property type="project" value="TreeGrafter"/>
</dbReference>
<evidence type="ECO:0000313" key="3">
    <source>
        <dbReference type="Proteomes" id="UP000664702"/>
    </source>
</evidence>
<dbReference type="GO" id="GO:0006315">
    <property type="term" value="P:homing of group II introns"/>
    <property type="evidence" value="ECO:0007669"/>
    <property type="project" value="TreeGrafter"/>
</dbReference>